<gene>
    <name evidence="7" type="primary">trmB</name>
    <name evidence="9" type="ORF">J2S35_001251</name>
</gene>
<accession>A0AAE4C5G3</accession>
<dbReference type="HAMAP" id="MF_01057">
    <property type="entry name" value="tRNA_methyltr_TrmB"/>
    <property type="match status" value="1"/>
</dbReference>
<evidence type="ECO:0000313" key="10">
    <source>
        <dbReference type="Proteomes" id="UP001247307"/>
    </source>
</evidence>
<keyword evidence="5 7" id="KW-0949">S-adenosyl-L-methionine</keyword>
<dbReference type="PANTHER" id="PTHR23417:SF14">
    <property type="entry name" value="PENTACOTRIPEPTIDE-REPEAT REGION OF PRORP DOMAIN-CONTAINING PROTEIN"/>
    <property type="match status" value="1"/>
</dbReference>
<dbReference type="Pfam" id="PF02390">
    <property type="entry name" value="Methyltransf_4"/>
    <property type="match status" value="1"/>
</dbReference>
<sequence>MNLDPETPPETPAPQPETAQRDAPRSDAPRAETADSAEAHANAELDPHAADATPGADRPRRPVSFVRRGSRLQGRRKDAWAELSGDYLIDVPRTGPDTSVDPGYVFDAEAAFGRKAELVVEIGSGLGEAIAHAAAENPDRNFLALEVYKPGLANTMLKIRALGLTNVRVAQVNAPEALATMLPEGSVQEVWVFFPDPWHKTKHRKRRLVQPDLVPLVRRVLPTGGLWRLATDWSDYAQQMRDVLDGASAFENVHAGERTGSASPLTRVWREGLENVAGVEARAGSKAVKTETARDETDERGGWAPRFEGRTLTSFESKAHSAGREIFDLTYRAL</sequence>
<evidence type="ECO:0000256" key="3">
    <source>
        <dbReference type="ARBA" id="ARBA00022603"/>
    </source>
</evidence>
<dbReference type="EC" id="2.1.1.33" evidence="7"/>
<feature type="binding site" evidence="7">
    <location>
        <position position="200"/>
    </location>
    <ligand>
        <name>substrate</name>
    </ligand>
</feature>
<dbReference type="Gene3D" id="3.40.50.150">
    <property type="entry name" value="Vaccinia Virus protein VP39"/>
    <property type="match status" value="1"/>
</dbReference>
<evidence type="ECO:0000256" key="8">
    <source>
        <dbReference type="SAM" id="MobiDB-lite"/>
    </source>
</evidence>
<feature type="binding site" evidence="7">
    <location>
        <position position="121"/>
    </location>
    <ligand>
        <name>S-adenosyl-L-methionine</name>
        <dbReference type="ChEBI" id="CHEBI:59789"/>
    </ligand>
</feature>
<dbReference type="PROSITE" id="PS51625">
    <property type="entry name" value="SAM_MT_TRMB"/>
    <property type="match status" value="1"/>
</dbReference>
<keyword evidence="4 7" id="KW-0808">Transferase</keyword>
<dbReference type="InterPro" id="IPR003358">
    <property type="entry name" value="tRNA_(Gua-N-7)_MeTrfase_Trmb"/>
</dbReference>
<feature type="binding site" evidence="7">
    <location>
        <begin position="313"/>
        <end position="316"/>
    </location>
    <ligand>
        <name>substrate</name>
    </ligand>
</feature>
<feature type="binding site" evidence="7">
    <location>
        <position position="232"/>
    </location>
    <ligand>
        <name>substrate</name>
    </ligand>
</feature>
<evidence type="ECO:0000256" key="5">
    <source>
        <dbReference type="ARBA" id="ARBA00022691"/>
    </source>
</evidence>
<comment type="similarity">
    <text evidence="7">Belongs to the class I-like SAM-binding methyltransferase superfamily. TrmB family.</text>
</comment>
<comment type="pathway">
    <text evidence="7">tRNA modification; N(7)-methylguanine-tRNA biosynthesis.</text>
</comment>
<comment type="caution">
    <text evidence="9">The sequence shown here is derived from an EMBL/GenBank/DDBJ whole genome shotgun (WGS) entry which is preliminary data.</text>
</comment>
<dbReference type="PANTHER" id="PTHR23417">
    <property type="entry name" value="3-DEOXY-D-MANNO-OCTULOSONIC-ACID TRANSFERASE/TRNA GUANINE-N 7 - -METHYLTRANSFERASE"/>
    <property type="match status" value="1"/>
</dbReference>
<dbReference type="SUPFAM" id="SSF53335">
    <property type="entry name" value="S-adenosyl-L-methionine-dependent methyltransferases"/>
    <property type="match status" value="1"/>
</dbReference>
<organism evidence="9 10">
    <name type="scientific">Falsarthrobacter nasiphocae</name>
    <dbReference type="NCBI Taxonomy" id="189863"/>
    <lineage>
        <taxon>Bacteria</taxon>
        <taxon>Bacillati</taxon>
        <taxon>Actinomycetota</taxon>
        <taxon>Actinomycetes</taxon>
        <taxon>Micrococcales</taxon>
        <taxon>Micrococcaceae</taxon>
        <taxon>Falsarthrobacter</taxon>
    </lineage>
</organism>
<keyword evidence="10" id="KW-1185">Reference proteome</keyword>
<evidence type="ECO:0000256" key="6">
    <source>
        <dbReference type="ARBA" id="ARBA00022694"/>
    </source>
</evidence>
<keyword evidence="6 7" id="KW-0819">tRNA processing</keyword>
<evidence type="ECO:0000256" key="7">
    <source>
        <dbReference type="HAMAP-Rule" id="MF_01057"/>
    </source>
</evidence>
<evidence type="ECO:0000256" key="4">
    <source>
        <dbReference type="ARBA" id="ARBA00022679"/>
    </source>
</evidence>
<comment type="function">
    <text evidence="2 7">Catalyzes the formation of N(7)-methylguanine at position 46 (m7G46) in tRNA.</text>
</comment>
<feature type="compositionally biased region" description="Pro residues" evidence="8">
    <location>
        <begin position="1"/>
        <end position="15"/>
    </location>
</feature>
<feature type="region of interest" description="Disordered" evidence="8">
    <location>
        <begin position="285"/>
        <end position="305"/>
    </location>
</feature>
<dbReference type="GO" id="GO:0043527">
    <property type="term" value="C:tRNA methyltransferase complex"/>
    <property type="evidence" value="ECO:0007669"/>
    <property type="project" value="TreeGrafter"/>
</dbReference>
<comment type="caution">
    <text evidence="7">Lacks conserved residue(s) required for the propagation of feature annotation.</text>
</comment>
<dbReference type="EMBL" id="JAVDUI010000001">
    <property type="protein sequence ID" value="MDR6892311.1"/>
    <property type="molecule type" value="Genomic_DNA"/>
</dbReference>
<reference evidence="9" key="1">
    <citation type="submission" date="2023-07" db="EMBL/GenBank/DDBJ databases">
        <title>Sequencing the genomes of 1000 actinobacteria strains.</title>
        <authorList>
            <person name="Klenk H.-P."/>
        </authorList>
    </citation>
    <scope>NUCLEOTIDE SEQUENCE</scope>
    <source>
        <strain evidence="9">DSM 13988</strain>
    </source>
</reference>
<feature type="binding site" evidence="7">
    <location>
        <position position="173"/>
    </location>
    <ligand>
        <name>S-adenosyl-L-methionine</name>
        <dbReference type="ChEBI" id="CHEBI:59789"/>
    </ligand>
</feature>
<feature type="region of interest" description="Disordered" evidence="8">
    <location>
        <begin position="1"/>
        <end position="71"/>
    </location>
</feature>
<dbReference type="InterPro" id="IPR055361">
    <property type="entry name" value="tRNA_methyltr_TrmB_bact"/>
</dbReference>
<evidence type="ECO:0000313" key="9">
    <source>
        <dbReference type="EMBL" id="MDR6892311.1"/>
    </source>
</evidence>
<dbReference type="GO" id="GO:0008176">
    <property type="term" value="F:tRNA (guanine(46)-N7)-methyltransferase activity"/>
    <property type="evidence" value="ECO:0007669"/>
    <property type="project" value="UniProtKB-UniRule"/>
</dbReference>
<evidence type="ECO:0000256" key="1">
    <source>
        <dbReference type="ARBA" id="ARBA00000142"/>
    </source>
</evidence>
<keyword evidence="3 7" id="KW-0489">Methyltransferase</keyword>
<dbReference type="Proteomes" id="UP001247307">
    <property type="component" value="Unassembled WGS sequence"/>
</dbReference>
<dbReference type="CDD" id="cd02440">
    <property type="entry name" value="AdoMet_MTases"/>
    <property type="match status" value="1"/>
</dbReference>
<dbReference type="AlphaFoldDB" id="A0AAE4C5G3"/>
<protein>
    <recommendedName>
        <fullName evidence="7">tRNA (guanine-N(7)-)-methyltransferase</fullName>
        <ecNumber evidence="7">2.1.1.33</ecNumber>
    </recommendedName>
    <alternativeName>
        <fullName evidence="7">tRNA (guanine(46)-N(7))-methyltransferase</fullName>
    </alternativeName>
    <alternativeName>
        <fullName evidence="7">tRNA(m7G46)-methyltransferase</fullName>
    </alternativeName>
</protein>
<feature type="binding site" evidence="7">
    <location>
        <position position="196"/>
    </location>
    <ligand>
        <name>S-adenosyl-L-methionine</name>
        <dbReference type="ChEBI" id="CHEBI:59789"/>
    </ligand>
</feature>
<name>A0AAE4C5G3_9MICC</name>
<feature type="compositionally biased region" description="Basic and acidic residues" evidence="8">
    <location>
        <begin position="19"/>
        <end position="49"/>
    </location>
</feature>
<dbReference type="NCBIfam" id="TIGR00091">
    <property type="entry name" value="tRNA (guanosine(46)-N7)-methyltransferase TrmB"/>
    <property type="match status" value="1"/>
</dbReference>
<dbReference type="InterPro" id="IPR029063">
    <property type="entry name" value="SAM-dependent_MTases_sf"/>
</dbReference>
<feature type="binding site" evidence="7">
    <location>
        <position position="146"/>
    </location>
    <ligand>
        <name>S-adenosyl-L-methionine</name>
        <dbReference type="ChEBI" id="CHEBI:59789"/>
    </ligand>
</feature>
<evidence type="ECO:0000256" key="2">
    <source>
        <dbReference type="ARBA" id="ARBA00003015"/>
    </source>
</evidence>
<comment type="catalytic activity">
    <reaction evidence="1 7">
        <text>guanosine(46) in tRNA + S-adenosyl-L-methionine = N(7)-methylguanosine(46) in tRNA + S-adenosyl-L-homocysteine</text>
        <dbReference type="Rhea" id="RHEA:42708"/>
        <dbReference type="Rhea" id="RHEA-COMP:10188"/>
        <dbReference type="Rhea" id="RHEA-COMP:10189"/>
        <dbReference type="ChEBI" id="CHEBI:57856"/>
        <dbReference type="ChEBI" id="CHEBI:59789"/>
        <dbReference type="ChEBI" id="CHEBI:74269"/>
        <dbReference type="ChEBI" id="CHEBI:74480"/>
        <dbReference type="EC" id="2.1.1.33"/>
    </reaction>
</comment>
<proteinExistence type="inferred from homology"/>
<feature type="compositionally biased region" description="Basic and acidic residues" evidence="8">
    <location>
        <begin position="288"/>
        <end position="301"/>
    </location>
</feature>